<proteinExistence type="predicted"/>
<dbReference type="Proteomes" id="UP000214720">
    <property type="component" value="Unassembled WGS sequence"/>
</dbReference>
<gene>
    <name evidence="1" type="ORF">BSU04_36945</name>
</gene>
<dbReference type="RefSeq" id="WP_089164875.1">
    <property type="nucleotide sequence ID" value="NZ_MTHB01000249.1"/>
</dbReference>
<sequence>MLRDDLLNERLDLGRHSHVKDVGGHPLATSNCFVQHPLTKSSDDDVVSRIMPSMYQGLPAAGIPLF</sequence>
<evidence type="ECO:0000313" key="1">
    <source>
        <dbReference type="EMBL" id="OXC73438.1"/>
    </source>
</evidence>
<accession>A0A226WS46</accession>
<dbReference type="EMBL" id="MTHB01000249">
    <property type="protein sequence ID" value="OXC73438.1"/>
    <property type="molecule type" value="Genomic_DNA"/>
</dbReference>
<comment type="caution">
    <text evidence="1">The sequence shown here is derived from an EMBL/GenBank/DDBJ whole genome shotgun (WGS) entry which is preliminary data.</text>
</comment>
<name>A0A226WS46_CABSO</name>
<dbReference type="AlphaFoldDB" id="A0A226WS46"/>
<protein>
    <submittedName>
        <fullName evidence="1">Uncharacterized protein</fullName>
    </submittedName>
</protein>
<reference evidence="2" key="1">
    <citation type="submission" date="2017-01" db="EMBL/GenBank/DDBJ databases">
        <title>Genome Analysis of Deinococcus marmoris KOPRI26562.</title>
        <authorList>
            <person name="Kim J.H."/>
            <person name="Oh H.-M."/>
        </authorList>
    </citation>
    <scope>NUCLEOTIDE SEQUENCE [LARGE SCALE GENOMIC DNA]</scope>
    <source>
        <strain evidence="2">PAMC 26633</strain>
    </source>
</reference>
<evidence type="ECO:0000313" key="2">
    <source>
        <dbReference type="Proteomes" id="UP000214720"/>
    </source>
</evidence>
<organism evidence="1 2">
    <name type="scientific">Caballeronia sordidicola</name>
    <name type="common">Burkholderia sordidicola</name>
    <dbReference type="NCBI Taxonomy" id="196367"/>
    <lineage>
        <taxon>Bacteria</taxon>
        <taxon>Pseudomonadati</taxon>
        <taxon>Pseudomonadota</taxon>
        <taxon>Betaproteobacteria</taxon>
        <taxon>Burkholderiales</taxon>
        <taxon>Burkholderiaceae</taxon>
        <taxon>Caballeronia</taxon>
    </lineage>
</organism>